<proteinExistence type="predicted"/>
<evidence type="ECO:0000313" key="2">
    <source>
        <dbReference type="Proteomes" id="UP000095553"/>
    </source>
</evidence>
<reference evidence="1 2" key="1">
    <citation type="submission" date="2015-09" db="EMBL/GenBank/DDBJ databases">
        <authorList>
            <consortium name="Pathogen Informatics"/>
        </authorList>
    </citation>
    <scope>NUCLEOTIDE SEQUENCE [LARGE SCALE GENOMIC DNA]</scope>
    <source>
        <strain evidence="1 2">2789STDY5834959</strain>
    </source>
</reference>
<dbReference type="AlphaFoldDB" id="A0A173SFI1"/>
<dbReference type="InterPro" id="IPR038461">
    <property type="entry name" value="Schlafen_AlbA_2_dom_sf"/>
</dbReference>
<dbReference type="PANTHER" id="PTHR30595:SF6">
    <property type="entry name" value="SCHLAFEN ALBA-2 DOMAIN-CONTAINING PROTEIN"/>
    <property type="match status" value="1"/>
</dbReference>
<dbReference type="PANTHER" id="PTHR30595">
    <property type="entry name" value="GLPR-RELATED TRANSCRIPTIONAL REPRESSOR"/>
    <property type="match status" value="1"/>
</dbReference>
<name>A0A173SFI1_ANAHA</name>
<accession>A0A173SFI1</accession>
<sequence length="158" mass="18168">MVKNFIKIISNPNMFTPTIYLSPEIIKYEGKTIIHIHIPVSAEVHSFKKEVYDRVDDADVKVNATAQLAMMYIRKQNRFTEKQIYPYISLEDFRLDLLPRIRKMATNNIEGVHSWESMSDEELLRSAGLYGKDRATGESGYNLAAVMLLGNDCKYIDS</sequence>
<organism evidence="1 2">
    <name type="scientific">Anaerostipes hadrus</name>
    <dbReference type="NCBI Taxonomy" id="649756"/>
    <lineage>
        <taxon>Bacteria</taxon>
        <taxon>Bacillati</taxon>
        <taxon>Bacillota</taxon>
        <taxon>Clostridia</taxon>
        <taxon>Lachnospirales</taxon>
        <taxon>Lachnospiraceae</taxon>
        <taxon>Anaerostipes</taxon>
    </lineage>
</organism>
<gene>
    <name evidence="1" type="ORF">ERS852571_01201</name>
</gene>
<protein>
    <submittedName>
        <fullName evidence="1">Uncharacterized protein</fullName>
    </submittedName>
</protein>
<dbReference type="Gene3D" id="3.30.950.30">
    <property type="entry name" value="Schlafen, AAA domain"/>
    <property type="match status" value="1"/>
</dbReference>
<dbReference type="EMBL" id="CYXY01000006">
    <property type="protein sequence ID" value="CUM89324.1"/>
    <property type="molecule type" value="Genomic_DNA"/>
</dbReference>
<dbReference type="Proteomes" id="UP000095553">
    <property type="component" value="Unassembled WGS sequence"/>
</dbReference>
<evidence type="ECO:0000313" key="1">
    <source>
        <dbReference type="EMBL" id="CUM89324.1"/>
    </source>
</evidence>